<organism evidence="2 3">
    <name type="scientific">Streptomyces scabiei (strain 87.22)</name>
    <dbReference type="NCBI Taxonomy" id="680198"/>
    <lineage>
        <taxon>Bacteria</taxon>
        <taxon>Bacillati</taxon>
        <taxon>Actinomycetota</taxon>
        <taxon>Actinomycetes</taxon>
        <taxon>Kitasatosporales</taxon>
        <taxon>Streptomycetaceae</taxon>
        <taxon>Streptomyces</taxon>
    </lineage>
</organism>
<proteinExistence type="predicted"/>
<dbReference type="AlphaFoldDB" id="C9ZF29"/>
<evidence type="ECO:0000256" key="1">
    <source>
        <dbReference type="SAM" id="MobiDB-lite"/>
    </source>
</evidence>
<reference evidence="2 3" key="1">
    <citation type="journal article" date="2010" name="Mol. Plant Microbe Interact.">
        <title>Streptomyces scabies 87-22 contains a coronafacic acid-like biosynthetic cluster that contributes to plant-microbe interactions.</title>
        <authorList>
            <person name="Bignell D.R."/>
            <person name="Seipke R.F."/>
            <person name="Huguet-Tapia J.C."/>
            <person name="Chambers A.H."/>
            <person name="Parry R.J."/>
            <person name="Loria R."/>
        </authorList>
    </citation>
    <scope>NUCLEOTIDE SEQUENCE [LARGE SCALE GENOMIC DNA]</scope>
    <source>
        <strain evidence="2 3">87.22</strain>
    </source>
</reference>
<evidence type="ECO:0000313" key="2">
    <source>
        <dbReference type="EMBL" id="CBG70413.1"/>
    </source>
</evidence>
<sequence>MRSWPTHDPNVVTRRTTDVLAELVAGALEERVHTLAARRTVPPTTPMPSAPAPVKNGRSR</sequence>
<dbReference type="STRING" id="680198.SCAB_33151"/>
<gene>
    <name evidence="2" type="ordered locus">SCAB_33151</name>
</gene>
<dbReference type="HOGENOM" id="CLU_2940038_0_0_11"/>
<dbReference type="KEGG" id="scb:SCAB_33151"/>
<dbReference type="EMBL" id="FN554889">
    <property type="protein sequence ID" value="CBG70413.1"/>
    <property type="molecule type" value="Genomic_DNA"/>
</dbReference>
<protein>
    <submittedName>
        <fullName evidence="2">Uncharacterized protein</fullName>
    </submittedName>
</protein>
<accession>C9ZF29</accession>
<feature type="region of interest" description="Disordered" evidence="1">
    <location>
        <begin position="36"/>
        <end position="60"/>
    </location>
</feature>
<name>C9ZF29_STRSW</name>
<evidence type="ECO:0000313" key="3">
    <source>
        <dbReference type="Proteomes" id="UP000001444"/>
    </source>
</evidence>
<dbReference type="Proteomes" id="UP000001444">
    <property type="component" value="Chromosome"/>
</dbReference>
<keyword evidence="3" id="KW-1185">Reference proteome</keyword>